<keyword evidence="3 6" id="KW-0812">Transmembrane</keyword>
<evidence type="ECO:0000256" key="5">
    <source>
        <dbReference type="ARBA" id="ARBA00023136"/>
    </source>
</evidence>
<dbReference type="InterPro" id="IPR011701">
    <property type="entry name" value="MFS"/>
</dbReference>
<dbReference type="EMBL" id="JAUSUZ010000001">
    <property type="protein sequence ID" value="MDQ0364462.1"/>
    <property type="molecule type" value="Genomic_DNA"/>
</dbReference>
<feature type="transmembrane region" description="Helical" evidence="6">
    <location>
        <begin position="295"/>
        <end position="314"/>
    </location>
</feature>
<dbReference type="PANTHER" id="PTHR23513:SF6">
    <property type="entry name" value="MAJOR FACILITATOR SUPERFAMILY ASSOCIATED DOMAIN-CONTAINING PROTEIN"/>
    <property type="match status" value="1"/>
</dbReference>
<comment type="caution">
    <text evidence="7">The sequence shown here is derived from an EMBL/GenBank/DDBJ whole genome shotgun (WGS) entry which is preliminary data.</text>
</comment>
<evidence type="ECO:0000313" key="8">
    <source>
        <dbReference type="Proteomes" id="UP001240236"/>
    </source>
</evidence>
<dbReference type="GO" id="GO:0005886">
    <property type="term" value="C:plasma membrane"/>
    <property type="evidence" value="ECO:0007669"/>
    <property type="project" value="UniProtKB-SubCell"/>
</dbReference>
<feature type="transmembrane region" description="Helical" evidence="6">
    <location>
        <begin position="237"/>
        <end position="256"/>
    </location>
</feature>
<reference evidence="7 8" key="1">
    <citation type="submission" date="2023-07" db="EMBL/GenBank/DDBJ databases">
        <title>Sequencing the genomes of 1000 actinobacteria strains.</title>
        <authorList>
            <person name="Klenk H.-P."/>
        </authorList>
    </citation>
    <scope>NUCLEOTIDE SEQUENCE [LARGE SCALE GENOMIC DNA]</scope>
    <source>
        <strain evidence="7 8">DSM 44709</strain>
    </source>
</reference>
<dbReference type="Gene3D" id="1.20.1250.20">
    <property type="entry name" value="MFS general substrate transporter like domains"/>
    <property type="match status" value="1"/>
</dbReference>
<dbReference type="AlphaFoldDB" id="A0AAE3VWC5"/>
<keyword evidence="4 6" id="KW-1133">Transmembrane helix</keyword>
<evidence type="ECO:0000256" key="1">
    <source>
        <dbReference type="ARBA" id="ARBA00004651"/>
    </source>
</evidence>
<name>A0AAE3VWC5_9ACTN</name>
<dbReference type="PANTHER" id="PTHR23513">
    <property type="entry name" value="INTEGRAL MEMBRANE EFFLUX PROTEIN-RELATED"/>
    <property type="match status" value="1"/>
</dbReference>
<evidence type="ECO:0000313" key="7">
    <source>
        <dbReference type="EMBL" id="MDQ0364462.1"/>
    </source>
</evidence>
<feature type="transmembrane region" description="Helical" evidence="6">
    <location>
        <begin position="320"/>
        <end position="345"/>
    </location>
</feature>
<protein>
    <submittedName>
        <fullName evidence="7">Na+/melibiose symporter-like transporter</fullName>
    </submittedName>
</protein>
<feature type="transmembrane region" description="Helical" evidence="6">
    <location>
        <begin position="47"/>
        <end position="67"/>
    </location>
</feature>
<feature type="transmembrane region" description="Helical" evidence="6">
    <location>
        <begin position="12"/>
        <end position="35"/>
    </location>
</feature>
<gene>
    <name evidence="7" type="ORF">J2S42_001131</name>
</gene>
<feature type="transmembrane region" description="Helical" evidence="6">
    <location>
        <begin position="366"/>
        <end position="386"/>
    </location>
</feature>
<organism evidence="7 8">
    <name type="scientific">Catenuloplanes indicus</name>
    <dbReference type="NCBI Taxonomy" id="137267"/>
    <lineage>
        <taxon>Bacteria</taxon>
        <taxon>Bacillati</taxon>
        <taxon>Actinomycetota</taxon>
        <taxon>Actinomycetes</taxon>
        <taxon>Micromonosporales</taxon>
        <taxon>Micromonosporaceae</taxon>
        <taxon>Catenuloplanes</taxon>
    </lineage>
</organism>
<feature type="transmembrane region" description="Helical" evidence="6">
    <location>
        <begin position="262"/>
        <end position="283"/>
    </location>
</feature>
<keyword evidence="8" id="KW-1185">Reference proteome</keyword>
<dbReference type="RefSeq" id="WP_307235889.1">
    <property type="nucleotide sequence ID" value="NZ_JAUSUZ010000001.1"/>
</dbReference>
<comment type="subcellular location">
    <subcellularLocation>
        <location evidence="1">Cell membrane</location>
        <topology evidence="1">Multi-pass membrane protein</topology>
    </subcellularLocation>
</comment>
<evidence type="ECO:0000256" key="2">
    <source>
        <dbReference type="ARBA" id="ARBA00022475"/>
    </source>
</evidence>
<keyword evidence="5 6" id="KW-0472">Membrane</keyword>
<evidence type="ECO:0000256" key="3">
    <source>
        <dbReference type="ARBA" id="ARBA00022692"/>
    </source>
</evidence>
<sequence>MTIWRNRDFRWLWAGQSVSVLGSQITTFAVPVLAITALGADAAQLSVLRTVEFLPFLFLTLPVGLWVDRRPARPAMIAANLLRGVLIAAVALTGVAGVLHLTGLSVALLLIGAATVVFDVAHLSYLPAIAGRDQLVDGNSKLSVSASVADVAGPGLAGALVQALTAPVTLLLDAASYLFSAATLLAIRAPDEARPQTPSPDAAPPRVPPTPLRRQLADGIALVVRDPYLRAICLESFAYNFFVQFGETLIALYALTALGLTAGTLGLCIGAGSLGGLAGAVFAPRAVRRFGFGPTFTAGTALGCAAPVLIPLAGAGGTPIAAGALIAAAYLITGFGVTISVIGSVTLRQSVAPPHLLGRVNAVMRLASYAAIPCGAAVTGVVASAFGVRTGLFAGAAGLLLPPVILLLSPVPRLKGLLGVVPAPASGVEDDHRRRYDSGS</sequence>
<dbReference type="Proteomes" id="UP001240236">
    <property type="component" value="Unassembled WGS sequence"/>
</dbReference>
<feature type="transmembrane region" description="Helical" evidence="6">
    <location>
        <begin position="392"/>
        <end position="409"/>
    </location>
</feature>
<evidence type="ECO:0000256" key="4">
    <source>
        <dbReference type="ARBA" id="ARBA00022989"/>
    </source>
</evidence>
<dbReference type="Pfam" id="PF07690">
    <property type="entry name" value="MFS_1"/>
    <property type="match status" value="1"/>
</dbReference>
<dbReference type="CDD" id="cd06173">
    <property type="entry name" value="MFS_MefA_like"/>
    <property type="match status" value="1"/>
</dbReference>
<accession>A0AAE3VWC5</accession>
<feature type="transmembrane region" description="Helical" evidence="6">
    <location>
        <begin position="107"/>
        <end position="130"/>
    </location>
</feature>
<evidence type="ECO:0000256" key="6">
    <source>
        <dbReference type="SAM" id="Phobius"/>
    </source>
</evidence>
<feature type="transmembrane region" description="Helical" evidence="6">
    <location>
        <begin position="79"/>
        <end position="101"/>
    </location>
</feature>
<dbReference type="SUPFAM" id="SSF103473">
    <property type="entry name" value="MFS general substrate transporter"/>
    <property type="match status" value="1"/>
</dbReference>
<dbReference type="InterPro" id="IPR036259">
    <property type="entry name" value="MFS_trans_sf"/>
</dbReference>
<dbReference type="GO" id="GO:0022857">
    <property type="term" value="F:transmembrane transporter activity"/>
    <property type="evidence" value="ECO:0007669"/>
    <property type="project" value="InterPro"/>
</dbReference>
<keyword evidence="2" id="KW-1003">Cell membrane</keyword>
<proteinExistence type="predicted"/>